<evidence type="ECO:0000313" key="7">
    <source>
        <dbReference type="EMBL" id="AXN40292.1"/>
    </source>
</evidence>
<accession>A0AAX0RUC5</accession>
<dbReference type="GeneID" id="97408845"/>
<dbReference type="PROSITE" id="PS51257">
    <property type="entry name" value="PROKAR_LIPOPROTEIN"/>
    <property type="match status" value="1"/>
</dbReference>
<feature type="domain" description="Solute-binding protein family 5" evidence="6">
    <location>
        <begin position="113"/>
        <end position="502"/>
    </location>
</feature>
<protein>
    <submittedName>
        <fullName evidence="8">Oligopeptide ABC transporter substrate-binding protein</fullName>
    </submittedName>
</protein>
<dbReference type="GO" id="GO:0015833">
    <property type="term" value="P:peptide transport"/>
    <property type="evidence" value="ECO:0007669"/>
    <property type="project" value="TreeGrafter"/>
</dbReference>
<dbReference type="SUPFAM" id="SSF53850">
    <property type="entry name" value="Periplasmic binding protein-like II"/>
    <property type="match status" value="1"/>
</dbReference>
<dbReference type="PANTHER" id="PTHR30290:SF9">
    <property type="entry name" value="OLIGOPEPTIDE-BINDING PROTEIN APPA"/>
    <property type="match status" value="1"/>
</dbReference>
<name>A0AAX0RUC5_9BACI</name>
<evidence type="ECO:0000256" key="1">
    <source>
        <dbReference type="ARBA" id="ARBA00004193"/>
    </source>
</evidence>
<evidence type="ECO:0000256" key="2">
    <source>
        <dbReference type="ARBA" id="ARBA00005695"/>
    </source>
</evidence>
<organism evidence="8 9">
    <name type="scientific">Peribacillus butanolivorans</name>
    <dbReference type="NCBI Taxonomy" id="421767"/>
    <lineage>
        <taxon>Bacteria</taxon>
        <taxon>Bacillati</taxon>
        <taxon>Bacillota</taxon>
        <taxon>Bacilli</taxon>
        <taxon>Bacillales</taxon>
        <taxon>Bacillaceae</taxon>
        <taxon>Peribacillus</taxon>
    </lineage>
</organism>
<evidence type="ECO:0000313" key="10">
    <source>
        <dbReference type="Proteomes" id="UP000260457"/>
    </source>
</evidence>
<dbReference type="RefSeq" id="WP_053345086.1">
    <property type="nucleotide sequence ID" value="NZ_CP030926.1"/>
</dbReference>
<evidence type="ECO:0000256" key="3">
    <source>
        <dbReference type="ARBA" id="ARBA00022448"/>
    </source>
</evidence>
<evidence type="ECO:0000313" key="8">
    <source>
        <dbReference type="EMBL" id="PEJ24248.1"/>
    </source>
</evidence>
<dbReference type="GO" id="GO:0043190">
    <property type="term" value="C:ATP-binding cassette (ABC) transporter complex"/>
    <property type="evidence" value="ECO:0007669"/>
    <property type="project" value="InterPro"/>
</dbReference>
<dbReference type="CDD" id="cd08510">
    <property type="entry name" value="PBP2_Lactococcal_OppA_like"/>
    <property type="match status" value="1"/>
</dbReference>
<feature type="signal peptide" evidence="5">
    <location>
        <begin position="1"/>
        <end position="21"/>
    </location>
</feature>
<dbReference type="InterPro" id="IPR050034">
    <property type="entry name" value="Opp4A"/>
</dbReference>
<keyword evidence="3" id="KW-0813">Transport</keyword>
<dbReference type="EMBL" id="CP030926">
    <property type="protein sequence ID" value="AXN40292.1"/>
    <property type="molecule type" value="Genomic_DNA"/>
</dbReference>
<feature type="chain" id="PRO_5043432497" evidence="5">
    <location>
        <begin position="22"/>
        <end position="589"/>
    </location>
</feature>
<dbReference type="PANTHER" id="PTHR30290">
    <property type="entry name" value="PERIPLASMIC BINDING COMPONENT OF ABC TRANSPORTER"/>
    <property type="match status" value="1"/>
</dbReference>
<evidence type="ECO:0000256" key="5">
    <source>
        <dbReference type="SAM" id="SignalP"/>
    </source>
</evidence>
<dbReference type="AlphaFoldDB" id="A0AAX0RUC5"/>
<dbReference type="EMBL" id="NUEQ01000134">
    <property type="protein sequence ID" value="PEJ24248.1"/>
    <property type="molecule type" value="Genomic_DNA"/>
</dbReference>
<dbReference type="Gene3D" id="3.40.190.10">
    <property type="entry name" value="Periplasmic binding protein-like II"/>
    <property type="match status" value="1"/>
</dbReference>
<proteinExistence type="inferred from homology"/>
<dbReference type="Proteomes" id="UP000220106">
    <property type="component" value="Unassembled WGS sequence"/>
</dbReference>
<dbReference type="Pfam" id="PF00496">
    <property type="entry name" value="SBP_bac_5"/>
    <property type="match status" value="1"/>
</dbReference>
<dbReference type="PROSITE" id="PS01040">
    <property type="entry name" value="SBP_BACTERIAL_5"/>
    <property type="match status" value="1"/>
</dbReference>
<dbReference type="KEGG" id="pbut:DTO10_19240"/>
<reference evidence="8 9" key="1">
    <citation type="submission" date="2017-09" db="EMBL/GenBank/DDBJ databases">
        <title>Large-scale bioinformatics analysis of Bacillus genomes uncovers conserved roles of natural products in bacterial physiology.</title>
        <authorList>
            <consortium name="Agbiome Team Llc"/>
            <person name="Bleich R.M."/>
            <person name="Kirk G.J."/>
            <person name="Santa Maria K.C."/>
            <person name="Allen S.E."/>
            <person name="Farag S."/>
            <person name="Shank E.A."/>
            <person name="Bowers A."/>
        </authorList>
    </citation>
    <scope>NUCLEOTIDE SEQUENCE [LARGE SCALE GENOMIC DNA]</scope>
    <source>
        <strain evidence="8 9">AFS003229</strain>
    </source>
</reference>
<dbReference type="PIRSF" id="PIRSF002741">
    <property type="entry name" value="MppA"/>
    <property type="match status" value="1"/>
</dbReference>
<sequence>MKIKSYSKVLSALAISSLLLAACSNDTEKSSTKEKKGKDVEQVDTSLFPTKTTNQGEPIDGGHLTYGLVSDTPFEGILNKVFYQGDPDNQVITFFDEDLLDTDENYVFTNDGAASYEISDDNKTVTLTIKDNVNWQDGKPVTGADLEYAYLVLGSKDYKGVRYDEQMALIEGMEEYHAGKADSISGIKVDGKKITFTFKKANPSVTTGLWTYPLHKEYLSDVPIAKLESSDKIRKNPIGYGPFKVKKIVQGEAVEFEAFEGYHRGAPKLDSVTLKVVNPSVAVKSLENGDIDVASISADQFDQAKALDNVEILGKVDLAYTYIGFKFGHYDEKKAENVMDNPKFEDKRLRQAMAYAINNEEVGEKMYKGLRFPANSVITPNFKYNNKDVKPYEYDPEKAKKLLDEAGYVDTNKDGLREDPDGKEFKINFASMSGGDIAEPLTNYYIQQWQEVGLDVQMLDGRLHEFNSFYDLLKKDNEEVDIYQAAWGVASDPDPSGLWSRSAAFNYTRWVNDKNDELLAKGISEEAFDDQYRIDTYNEWQELIHEEVPIIPTLFRYTTTGVNKRVSGYDYLAERQYKWFNVGVTEEAK</sequence>
<keyword evidence="10" id="KW-1185">Reference proteome</keyword>
<reference evidence="7 10" key="2">
    <citation type="submission" date="2018-07" db="EMBL/GenBank/DDBJ databases">
        <title>The molecular basis for the intramolecular migration of carboxyl group in the catabolism of para-hydroxybenzoate via gentisate.</title>
        <authorList>
            <person name="Zhao H."/>
            <person name="Xu Y."/>
            <person name="Lin S."/>
            <person name="Spain J.C."/>
            <person name="Zhou N.-Y."/>
        </authorList>
    </citation>
    <scope>NUCLEOTIDE SEQUENCE [LARGE SCALE GENOMIC DNA]</scope>
    <source>
        <strain evidence="7 10">PHB-7a</strain>
    </source>
</reference>
<comment type="subcellular location">
    <subcellularLocation>
        <location evidence="1">Cell membrane</location>
        <topology evidence="1">Lipid-anchor</topology>
    </subcellularLocation>
</comment>
<dbReference type="GO" id="GO:1904680">
    <property type="term" value="F:peptide transmembrane transporter activity"/>
    <property type="evidence" value="ECO:0007669"/>
    <property type="project" value="TreeGrafter"/>
</dbReference>
<dbReference type="Proteomes" id="UP000260457">
    <property type="component" value="Chromosome"/>
</dbReference>
<dbReference type="InterPro" id="IPR023765">
    <property type="entry name" value="SBP_5_CS"/>
</dbReference>
<evidence type="ECO:0000313" key="9">
    <source>
        <dbReference type="Proteomes" id="UP000220106"/>
    </source>
</evidence>
<dbReference type="InterPro" id="IPR039424">
    <property type="entry name" value="SBP_5"/>
</dbReference>
<dbReference type="InterPro" id="IPR030678">
    <property type="entry name" value="Peptide/Ni-bd"/>
</dbReference>
<comment type="similarity">
    <text evidence="2">Belongs to the bacterial solute-binding protein 5 family.</text>
</comment>
<dbReference type="InterPro" id="IPR000914">
    <property type="entry name" value="SBP_5_dom"/>
</dbReference>
<evidence type="ECO:0000256" key="4">
    <source>
        <dbReference type="ARBA" id="ARBA00022729"/>
    </source>
</evidence>
<keyword evidence="4 5" id="KW-0732">Signal</keyword>
<evidence type="ECO:0000259" key="6">
    <source>
        <dbReference type="Pfam" id="PF00496"/>
    </source>
</evidence>
<dbReference type="Gene3D" id="3.10.105.10">
    <property type="entry name" value="Dipeptide-binding Protein, Domain 3"/>
    <property type="match status" value="1"/>
</dbReference>
<dbReference type="NCBIfam" id="NF045467">
    <property type="entry name" value="Opp4A"/>
    <property type="match status" value="1"/>
</dbReference>
<gene>
    <name evidence="8" type="ORF">CN689_27575</name>
    <name evidence="7" type="ORF">DTO10_19240</name>
</gene>
<dbReference type="GO" id="GO:0042597">
    <property type="term" value="C:periplasmic space"/>
    <property type="evidence" value="ECO:0007669"/>
    <property type="project" value="UniProtKB-ARBA"/>
</dbReference>